<evidence type="ECO:0000313" key="1">
    <source>
        <dbReference type="EMBL" id="MEU0156163.1"/>
    </source>
</evidence>
<reference evidence="1 2" key="1">
    <citation type="submission" date="2024-06" db="EMBL/GenBank/DDBJ databases">
        <title>The Natural Products Discovery Center: Release of the First 8490 Sequenced Strains for Exploring Actinobacteria Biosynthetic Diversity.</title>
        <authorList>
            <person name="Kalkreuter E."/>
            <person name="Kautsar S.A."/>
            <person name="Yang D."/>
            <person name="Bader C.D."/>
            <person name="Teijaro C.N."/>
            <person name="Fluegel L."/>
            <person name="Davis C.M."/>
            <person name="Simpson J.R."/>
            <person name="Lauterbach L."/>
            <person name="Steele A.D."/>
            <person name="Gui C."/>
            <person name="Meng S."/>
            <person name="Li G."/>
            <person name="Viehrig K."/>
            <person name="Ye F."/>
            <person name="Su P."/>
            <person name="Kiefer A.F."/>
            <person name="Nichols A."/>
            <person name="Cepeda A.J."/>
            <person name="Yan W."/>
            <person name="Fan B."/>
            <person name="Jiang Y."/>
            <person name="Adhikari A."/>
            <person name="Zheng C.-J."/>
            <person name="Schuster L."/>
            <person name="Cowan T.M."/>
            <person name="Smanski M.J."/>
            <person name="Chevrette M.G."/>
            <person name="De Carvalho L.P.S."/>
            <person name="Shen B."/>
        </authorList>
    </citation>
    <scope>NUCLEOTIDE SEQUENCE [LARGE SCALE GENOMIC DNA]</scope>
    <source>
        <strain evidence="1 2">NPDC006286</strain>
    </source>
</reference>
<keyword evidence="2" id="KW-1185">Reference proteome</keyword>
<dbReference type="EMBL" id="JBEXRX010000156">
    <property type="protein sequence ID" value="MEU0156163.1"/>
    <property type="molecule type" value="Genomic_DNA"/>
</dbReference>
<organism evidence="1 2">
    <name type="scientific">Micromonospora fulviviridis</name>
    <dbReference type="NCBI Taxonomy" id="47860"/>
    <lineage>
        <taxon>Bacteria</taxon>
        <taxon>Bacillati</taxon>
        <taxon>Actinomycetota</taxon>
        <taxon>Actinomycetes</taxon>
        <taxon>Micromonosporales</taxon>
        <taxon>Micromonosporaceae</taxon>
        <taxon>Micromonospora</taxon>
    </lineage>
</organism>
<dbReference type="RefSeq" id="WP_355667698.1">
    <property type="nucleotide sequence ID" value="NZ_JBEXRX010000156.1"/>
</dbReference>
<protein>
    <recommendedName>
        <fullName evidence="3">MarR family transcriptional regulator</fullName>
    </recommendedName>
</protein>
<accession>A0ABV2VTQ0</accession>
<sequence>MSLQGPDPAPTPRPYTPASLLRVDHAMRRLGQVLGDVVDHQDDDVA</sequence>
<proteinExistence type="predicted"/>
<evidence type="ECO:0000313" key="2">
    <source>
        <dbReference type="Proteomes" id="UP001550348"/>
    </source>
</evidence>
<gene>
    <name evidence="1" type="ORF">ABZ071_30585</name>
</gene>
<comment type="caution">
    <text evidence="1">The sequence shown here is derived from an EMBL/GenBank/DDBJ whole genome shotgun (WGS) entry which is preliminary data.</text>
</comment>
<evidence type="ECO:0008006" key="3">
    <source>
        <dbReference type="Google" id="ProtNLM"/>
    </source>
</evidence>
<name>A0ABV2VTQ0_9ACTN</name>
<dbReference type="Proteomes" id="UP001550348">
    <property type="component" value="Unassembled WGS sequence"/>
</dbReference>